<comment type="function">
    <text evidence="6 8">Allows the formation of correctly charged Gln-tRNA(Gln) through the transamidation of misacylated Glu-tRNA(Gln) in organisms which lack glutaminyl-tRNA synthetase. The reaction takes place in the presence of glutamine and ATP through an activated gamma-phospho-Glu-tRNA(Gln).</text>
</comment>
<organism evidence="10 11">
    <name type="scientific">Anaerococcus hydrogenalis DSM 7454</name>
    <dbReference type="NCBI Taxonomy" id="561177"/>
    <lineage>
        <taxon>Bacteria</taxon>
        <taxon>Bacillati</taxon>
        <taxon>Bacillota</taxon>
        <taxon>Tissierellia</taxon>
        <taxon>Tissierellales</taxon>
        <taxon>Peptoniphilaceae</taxon>
        <taxon>Anaerococcus</taxon>
    </lineage>
</organism>
<dbReference type="PANTHER" id="PTHR11895:SF7">
    <property type="entry name" value="GLUTAMYL-TRNA(GLN) AMIDOTRANSFERASE SUBUNIT A, MITOCHONDRIAL"/>
    <property type="match status" value="1"/>
</dbReference>
<protein>
    <recommendedName>
        <fullName evidence="8">Glutamyl-tRNA(Gln) amidotransferase subunit A</fullName>
        <shortName evidence="8">Glu-ADT subunit A</shortName>
        <ecNumber evidence="8">6.3.5.7</ecNumber>
    </recommendedName>
</protein>
<reference evidence="10 11" key="1">
    <citation type="submission" date="2008-09" db="EMBL/GenBank/DDBJ databases">
        <authorList>
            <person name="Fulton L."/>
            <person name="Clifton S."/>
            <person name="Fulton B."/>
            <person name="Xu J."/>
            <person name="Minx P."/>
            <person name="Pepin K.H."/>
            <person name="Johnson M."/>
            <person name="Thiruvilangam P."/>
            <person name="Bhonagiri V."/>
            <person name="Nash W.E."/>
            <person name="Mardis E.R."/>
            <person name="Wilson R.K."/>
        </authorList>
    </citation>
    <scope>NUCLEOTIDE SEQUENCE [LARGE SCALE GENOMIC DNA]</scope>
    <source>
        <strain evidence="10 11">DSM 7454</strain>
    </source>
</reference>
<feature type="active site" description="Charge relay system" evidence="8">
    <location>
        <position position="72"/>
    </location>
</feature>
<accession>B6W7X6</accession>
<dbReference type="eggNOG" id="COG0154">
    <property type="taxonomic scope" value="Bacteria"/>
</dbReference>
<sequence length="469" mass="52695">MDIKETINKFKNNEISVYDNTKNVLEKIKNDQYNAYISINEKDSLERAKYLDEKLKNKEELGSLFGIAVSVKDNISYKNMKMTCASKILEDFNPVFNAKVVENLLKEDAIIIAKTNMDEFAMGGSGETSYFGPIKNPLDENLIPGGSSSGSAVSVAKGDVLVSLGTDTGGSVRQPASYCNIIGYKPTYSLMSRSGVVSMANSLDQVSLFAKNVKDLRTIANTCQSPDKFDMTSCLEKYEYKEENFDFSGKKIAVIKNENNIYNLDKEVEDDYKHAIEILKELGAEIIPIDLKYSKYANEVYNVVMSSEVSSNLSRFDGIRFGHQTDEYKNVEELFIKNRSEGFGENVQRRIALGTMYLSSEDDQRIYKQGLKLRTLIVEEFKEIFKNYDLLITPTTVDLPSKLGIYVDDPLKDFTSDIFNVCVNLTGSCGVSIPVRKGISGSIQIIGDRFKDNDIINACETFERKINED</sequence>
<dbReference type="InterPro" id="IPR004412">
    <property type="entry name" value="GatA"/>
</dbReference>
<dbReference type="PROSITE" id="PS00571">
    <property type="entry name" value="AMIDASES"/>
    <property type="match status" value="1"/>
</dbReference>
<dbReference type="GO" id="GO:0016740">
    <property type="term" value="F:transferase activity"/>
    <property type="evidence" value="ECO:0007669"/>
    <property type="project" value="UniProtKB-KW"/>
</dbReference>
<dbReference type="GO" id="GO:0006412">
    <property type="term" value="P:translation"/>
    <property type="evidence" value="ECO:0007669"/>
    <property type="project" value="UniProtKB-UniRule"/>
</dbReference>
<dbReference type="AlphaFoldDB" id="B6W7X6"/>
<dbReference type="Proteomes" id="UP000005451">
    <property type="component" value="Unassembled WGS sequence"/>
</dbReference>
<evidence type="ECO:0000256" key="8">
    <source>
        <dbReference type="HAMAP-Rule" id="MF_00120"/>
    </source>
</evidence>
<dbReference type="NCBIfam" id="TIGR00132">
    <property type="entry name" value="gatA"/>
    <property type="match status" value="1"/>
</dbReference>
<proteinExistence type="inferred from homology"/>
<dbReference type="RefSeq" id="WP_004813279.1">
    <property type="nucleotide sequence ID" value="NZ_ABXA01000019.1"/>
</dbReference>
<keyword evidence="2 8" id="KW-0436">Ligase</keyword>
<reference evidence="10 11" key="2">
    <citation type="submission" date="2008-10" db="EMBL/GenBank/DDBJ databases">
        <title>Draft genome sequence of Anaerococcus hydrogenalis (DSM 7454).</title>
        <authorList>
            <person name="Sudarsanam P."/>
            <person name="Ley R."/>
            <person name="Guruge J."/>
            <person name="Turnbaugh P.J."/>
            <person name="Mahowald M."/>
            <person name="Liep D."/>
            <person name="Gordon J."/>
        </authorList>
    </citation>
    <scope>NUCLEOTIDE SEQUENCE [LARGE SCALE GENOMIC DNA]</scope>
    <source>
        <strain evidence="10 11">DSM 7454</strain>
    </source>
</reference>
<dbReference type="GO" id="GO:0050567">
    <property type="term" value="F:glutaminyl-tRNA synthase (glutamine-hydrolyzing) activity"/>
    <property type="evidence" value="ECO:0007669"/>
    <property type="project" value="UniProtKB-UniRule"/>
</dbReference>
<dbReference type="EMBL" id="ABXA01000019">
    <property type="protein sequence ID" value="EEB36375.1"/>
    <property type="molecule type" value="Genomic_DNA"/>
</dbReference>
<evidence type="ECO:0000256" key="1">
    <source>
        <dbReference type="ARBA" id="ARBA00008069"/>
    </source>
</evidence>
<keyword evidence="3 8" id="KW-0547">Nucleotide-binding</keyword>
<dbReference type="Gene3D" id="3.90.1300.10">
    <property type="entry name" value="Amidase signature (AS) domain"/>
    <property type="match status" value="1"/>
</dbReference>
<evidence type="ECO:0000256" key="4">
    <source>
        <dbReference type="ARBA" id="ARBA00022840"/>
    </source>
</evidence>
<gene>
    <name evidence="8 10" type="primary">gatA</name>
    <name evidence="10" type="ORF">ANHYDRO_00675</name>
</gene>
<feature type="domain" description="Amidase" evidence="9">
    <location>
        <begin position="21"/>
        <end position="455"/>
    </location>
</feature>
<feature type="active site" description="Acyl-ester intermediate" evidence="8">
    <location>
        <position position="171"/>
    </location>
</feature>
<dbReference type="InterPro" id="IPR020556">
    <property type="entry name" value="Amidase_CS"/>
</dbReference>
<dbReference type="InterPro" id="IPR000120">
    <property type="entry name" value="Amidase"/>
</dbReference>
<dbReference type="STRING" id="561177.ANHYDRO_00675"/>
<comment type="caution">
    <text evidence="10">The sequence shown here is derived from an EMBL/GenBank/DDBJ whole genome shotgun (WGS) entry which is preliminary data.</text>
</comment>
<dbReference type="PANTHER" id="PTHR11895">
    <property type="entry name" value="TRANSAMIDASE"/>
    <property type="match status" value="1"/>
</dbReference>
<evidence type="ECO:0000259" key="9">
    <source>
        <dbReference type="Pfam" id="PF01425"/>
    </source>
</evidence>
<dbReference type="Pfam" id="PF01425">
    <property type="entry name" value="Amidase"/>
    <property type="match status" value="1"/>
</dbReference>
<evidence type="ECO:0000256" key="3">
    <source>
        <dbReference type="ARBA" id="ARBA00022741"/>
    </source>
</evidence>
<dbReference type="SUPFAM" id="SSF75304">
    <property type="entry name" value="Amidase signature (AS) enzymes"/>
    <property type="match status" value="1"/>
</dbReference>
<comment type="similarity">
    <text evidence="1 8">Belongs to the amidase family. GatA subfamily.</text>
</comment>
<dbReference type="GO" id="GO:0005524">
    <property type="term" value="F:ATP binding"/>
    <property type="evidence" value="ECO:0007669"/>
    <property type="project" value="UniProtKB-KW"/>
</dbReference>
<keyword evidence="10" id="KW-0808">Transferase</keyword>
<evidence type="ECO:0000256" key="2">
    <source>
        <dbReference type="ARBA" id="ARBA00022598"/>
    </source>
</evidence>
<feature type="active site" description="Charge relay system" evidence="8">
    <location>
        <position position="147"/>
    </location>
</feature>
<dbReference type="HAMAP" id="MF_00120">
    <property type="entry name" value="GatA"/>
    <property type="match status" value="1"/>
</dbReference>
<dbReference type="GO" id="GO:0030956">
    <property type="term" value="C:glutamyl-tRNA(Gln) amidotransferase complex"/>
    <property type="evidence" value="ECO:0007669"/>
    <property type="project" value="InterPro"/>
</dbReference>
<evidence type="ECO:0000256" key="7">
    <source>
        <dbReference type="ARBA" id="ARBA00047407"/>
    </source>
</evidence>
<keyword evidence="5 8" id="KW-0648">Protein biosynthesis</keyword>
<name>B6W7X6_9FIRM</name>
<dbReference type="EC" id="6.3.5.7" evidence="8"/>
<dbReference type="InterPro" id="IPR036928">
    <property type="entry name" value="AS_sf"/>
</dbReference>
<evidence type="ECO:0000256" key="5">
    <source>
        <dbReference type="ARBA" id="ARBA00022917"/>
    </source>
</evidence>
<comment type="catalytic activity">
    <reaction evidence="7 8">
        <text>L-glutamyl-tRNA(Gln) + L-glutamine + ATP + H2O = L-glutaminyl-tRNA(Gln) + L-glutamate + ADP + phosphate + H(+)</text>
        <dbReference type="Rhea" id="RHEA:17521"/>
        <dbReference type="Rhea" id="RHEA-COMP:9681"/>
        <dbReference type="Rhea" id="RHEA-COMP:9684"/>
        <dbReference type="ChEBI" id="CHEBI:15377"/>
        <dbReference type="ChEBI" id="CHEBI:15378"/>
        <dbReference type="ChEBI" id="CHEBI:29985"/>
        <dbReference type="ChEBI" id="CHEBI:30616"/>
        <dbReference type="ChEBI" id="CHEBI:43474"/>
        <dbReference type="ChEBI" id="CHEBI:58359"/>
        <dbReference type="ChEBI" id="CHEBI:78520"/>
        <dbReference type="ChEBI" id="CHEBI:78521"/>
        <dbReference type="ChEBI" id="CHEBI:456216"/>
        <dbReference type="EC" id="6.3.5.7"/>
    </reaction>
</comment>
<evidence type="ECO:0000256" key="6">
    <source>
        <dbReference type="ARBA" id="ARBA00025295"/>
    </source>
</evidence>
<keyword evidence="4 8" id="KW-0067">ATP-binding</keyword>
<dbReference type="InterPro" id="IPR023631">
    <property type="entry name" value="Amidase_dom"/>
</dbReference>
<evidence type="ECO:0000313" key="11">
    <source>
        <dbReference type="Proteomes" id="UP000005451"/>
    </source>
</evidence>
<comment type="subunit">
    <text evidence="8">Heterotrimer of A, B and C subunits.</text>
</comment>
<evidence type="ECO:0000313" key="10">
    <source>
        <dbReference type="EMBL" id="EEB36375.1"/>
    </source>
</evidence>